<keyword evidence="6" id="KW-0238">DNA-binding</keyword>
<proteinExistence type="inferred from homology"/>
<dbReference type="GO" id="GO:0016829">
    <property type="term" value="F:lyase activity"/>
    <property type="evidence" value="ECO:0007669"/>
    <property type="project" value="UniProtKB-KW"/>
</dbReference>
<keyword evidence="4 8" id="KW-0378">Hydrolase</keyword>
<dbReference type="EC" id="3.4.-.-" evidence="8"/>
<organism evidence="9 10">
    <name type="scientific">Chryseobacterium oncorhynchi</name>
    <dbReference type="NCBI Taxonomy" id="741074"/>
    <lineage>
        <taxon>Bacteria</taxon>
        <taxon>Pseudomonadati</taxon>
        <taxon>Bacteroidota</taxon>
        <taxon>Flavobacteriia</taxon>
        <taxon>Flavobacteriales</taxon>
        <taxon>Weeksellaceae</taxon>
        <taxon>Chryseobacterium group</taxon>
        <taxon>Chryseobacterium</taxon>
    </lineage>
</organism>
<evidence type="ECO:0000256" key="2">
    <source>
        <dbReference type="ARBA" id="ARBA00022670"/>
    </source>
</evidence>
<dbReference type="InterPro" id="IPR003738">
    <property type="entry name" value="SRAP"/>
</dbReference>
<dbReference type="Pfam" id="PF02586">
    <property type="entry name" value="SRAP"/>
    <property type="match status" value="1"/>
</dbReference>
<evidence type="ECO:0000313" key="9">
    <source>
        <dbReference type="EMBL" id="PWN60028.1"/>
    </source>
</evidence>
<accession>A0A316WLH6</accession>
<evidence type="ECO:0000256" key="3">
    <source>
        <dbReference type="ARBA" id="ARBA00022763"/>
    </source>
</evidence>
<dbReference type="GO" id="GO:0106300">
    <property type="term" value="P:protein-DNA covalent cross-linking repair"/>
    <property type="evidence" value="ECO:0007669"/>
    <property type="project" value="InterPro"/>
</dbReference>
<evidence type="ECO:0000313" key="10">
    <source>
        <dbReference type="Proteomes" id="UP000236182"/>
    </source>
</evidence>
<dbReference type="Gene3D" id="3.90.1680.10">
    <property type="entry name" value="SOS response associated peptidase-like"/>
    <property type="match status" value="1"/>
</dbReference>
<evidence type="ECO:0000256" key="6">
    <source>
        <dbReference type="ARBA" id="ARBA00023125"/>
    </source>
</evidence>
<dbReference type="PANTHER" id="PTHR13604">
    <property type="entry name" value="DC12-RELATED"/>
    <property type="match status" value="1"/>
</dbReference>
<keyword evidence="3" id="KW-0227">DNA damage</keyword>
<dbReference type="InterPro" id="IPR036590">
    <property type="entry name" value="SRAP-like"/>
</dbReference>
<comment type="caution">
    <text evidence="9">The sequence shown here is derived from an EMBL/GenBank/DDBJ whole genome shotgun (WGS) entry which is preliminary data.</text>
</comment>
<dbReference type="GO" id="GO:0003697">
    <property type="term" value="F:single-stranded DNA binding"/>
    <property type="evidence" value="ECO:0007669"/>
    <property type="project" value="InterPro"/>
</dbReference>
<dbReference type="OrthoDB" id="9782620at2"/>
<dbReference type="Proteomes" id="UP000236182">
    <property type="component" value="Unassembled WGS sequence"/>
</dbReference>
<evidence type="ECO:0000256" key="1">
    <source>
        <dbReference type="ARBA" id="ARBA00008136"/>
    </source>
</evidence>
<dbReference type="PANTHER" id="PTHR13604:SF0">
    <property type="entry name" value="ABASIC SITE PROCESSING PROTEIN HMCES"/>
    <property type="match status" value="1"/>
</dbReference>
<keyword evidence="10" id="KW-1185">Reference proteome</keyword>
<dbReference type="EMBL" id="PPEI02000009">
    <property type="protein sequence ID" value="PWN60028.1"/>
    <property type="molecule type" value="Genomic_DNA"/>
</dbReference>
<evidence type="ECO:0000256" key="4">
    <source>
        <dbReference type="ARBA" id="ARBA00022801"/>
    </source>
</evidence>
<sequence>MCYTISTNYTQEDIEKEFNVGFEVEFKATPVLSGFRKKGEYDNKVPIIIDSEPDHVVLGDWGLLPSWSKDRSFQTNTLNAVGEELEIKPSFKNSVNNRCLVLVNGFYEWKWLDPAGKKKEKYYIHLINENKPFALAGIYNIWKDKSSGQDLLSFSICTSVANELMSEIHNNKKRMPIVLDNAARESWLKDTTHKNFIYPIYDPKLEAILI</sequence>
<keyword evidence="7" id="KW-0456">Lyase</keyword>
<keyword evidence="2 8" id="KW-0645">Protease</keyword>
<keyword evidence="5" id="KW-0190">Covalent protein-DNA linkage</keyword>
<dbReference type="GO" id="GO:0006508">
    <property type="term" value="P:proteolysis"/>
    <property type="evidence" value="ECO:0007669"/>
    <property type="project" value="UniProtKB-KW"/>
</dbReference>
<dbReference type="GO" id="GO:0008233">
    <property type="term" value="F:peptidase activity"/>
    <property type="evidence" value="ECO:0007669"/>
    <property type="project" value="UniProtKB-KW"/>
</dbReference>
<evidence type="ECO:0000256" key="5">
    <source>
        <dbReference type="ARBA" id="ARBA00023124"/>
    </source>
</evidence>
<dbReference type="AlphaFoldDB" id="A0A316WLH6"/>
<evidence type="ECO:0000256" key="8">
    <source>
        <dbReference type="RuleBase" id="RU364100"/>
    </source>
</evidence>
<protein>
    <recommendedName>
        <fullName evidence="8">Abasic site processing protein</fullName>
        <ecNumber evidence="8">3.4.-.-</ecNumber>
    </recommendedName>
</protein>
<dbReference type="RefSeq" id="WP_109623873.1">
    <property type="nucleotide sequence ID" value="NZ_PPEI02000009.1"/>
</dbReference>
<gene>
    <name evidence="9" type="ORF">C1638_020900</name>
</gene>
<dbReference type="SUPFAM" id="SSF143081">
    <property type="entry name" value="BB1717-like"/>
    <property type="match status" value="1"/>
</dbReference>
<evidence type="ECO:0000256" key="7">
    <source>
        <dbReference type="ARBA" id="ARBA00023239"/>
    </source>
</evidence>
<comment type="similarity">
    <text evidence="1 8">Belongs to the SOS response-associated peptidase family.</text>
</comment>
<name>A0A316WLH6_9FLAO</name>
<reference evidence="9" key="1">
    <citation type="submission" date="2018-04" db="EMBL/GenBank/DDBJ databases">
        <title>Draft Genome Sequences of Chryseobacterium lactis NCTC11390T isolated from milk, Chryseobacterium oncorhynchi 701B-08T from rainbow trout, and Chryseobacterium viscerum 687B-08T from diseased fish.</title>
        <authorList>
            <person name="Jeong J.-J."/>
            <person name="Lee Y.J."/>
            <person name="Pathiraja D."/>
            <person name="Park B."/>
            <person name="Choi I.-G."/>
            <person name="Kim K.D."/>
        </authorList>
    </citation>
    <scope>NUCLEOTIDE SEQUENCE [LARGE SCALE GENOMIC DNA]</scope>
    <source>
        <strain evidence="9">701B-08</strain>
    </source>
</reference>